<dbReference type="EMBL" id="JAWXYG010000013">
    <property type="protein sequence ID" value="KAK4255452.1"/>
    <property type="molecule type" value="Genomic_DNA"/>
</dbReference>
<keyword evidence="9" id="KW-1185">Reference proteome</keyword>
<keyword evidence="4" id="KW-1001">Plastid inner membrane</keyword>
<evidence type="ECO:0000256" key="1">
    <source>
        <dbReference type="ARBA" id="ARBA00004478"/>
    </source>
</evidence>
<dbReference type="AlphaFoldDB" id="A0AAE1IS16"/>
<name>A0AAE1IS16_9FABA</name>
<sequence>MAPALTAAPPSLFPCNPSSVRNKDPNPNRCLTRIKSANFACNVQGKSFPQITVVPSPLFKGGQASRLVALPTISQRRKSMTCRQAFIYHSSGFRIPSTAEKPEWWWRTLSCIPYLMSLKMSDTGFYIQPFIENFKIFQDLVYYIPGAVNRLPTWFPMIYCYLAVVVVVKNKDLPLLFRFHVMMGILLEIALQVLWYSSNFMPLVHFNGGTFGMYYWAGVALAYVLIMMECIRCALLGTFVNIPLVSQSAFIHTLFHLGGLGRPF</sequence>
<evidence type="ECO:0000313" key="9">
    <source>
        <dbReference type="Proteomes" id="UP001293593"/>
    </source>
</evidence>
<evidence type="ECO:0000313" key="8">
    <source>
        <dbReference type="EMBL" id="KAK4255452.1"/>
    </source>
</evidence>
<evidence type="ECO:0000256" key="5">
    <source>
        <dbReference type="ARBA" id="ARBA00022989"/>
    </source>
</evidence>
<keyword evidence="3 7" id="KW-0812">Transmembrane</keyword>
<evidence type="ECO:0000256" key="7">
    <source>
        <dbReference type="RuleBase" id="RU367003"/>
    </source>
</evidence>
<keyword evidence="5 7" id="KW-1133">Transmembrane helix</keyword>
<feature type="transmembrane region" description="Helical" evidence="7">
    <location>
        <begin position="233"/>
        <end position="255"/>
    </location>
</feature>
<dbReference type="PANTHER" id="PTHR33510">
    <property type="entry name" value="PROTEIN TIC 20-II, CHLOROPLASTIC"/>
    <property type="match status" value="1"/>
</dbReference>
<accession>A0AAE1IS16</accession>
<dbReference type="PANTHER" id="PTHR33510:SF12">
    <property type="entry name" value="PROTEIN TIC 20-IV, CHLOROPLASTIC"/>
    <property type="match status" value="1"/>
</dbReference>
<evidence type="ECO:0000256" key="6">
    <source>
        <dbReference type="ARBA" id="ARBA00023136"/>
    </source>
</evidence>
<feature type="transmembrane region" description="Helical" evidence="7">
    <location>
        <begin position="203"/>
        <end position="226"/>
    </location>
</feature>
<proteinExistence type="inferred from homology"/>
<protein>
    <recommendedName>
        <fullName evidence="7">Protein TIC 20</fullName>
    </recommendedName>
</protein>
<evidence type="ECO:0000256" key="4">
    <source>
        <dbReference type="ARBA" id="ARBA00022780"/>
    </source>
</evidence>
<dbReference type="InterPro" id="IPR005691">
    <property type="entry name" value="Tic20"/>
</dbReference>
<evidence type="ECO:0000256" key="2">
    <source>
        <dbReference type="ARBA" id="ARBA00009596"/>
    </source>
</evidence>
<gene>
    <name evidence="8" type="ORF">QN277_008454</name>
</gene>
<keyword evidence="7" id="KW-0150">Chloroplast</keyword>
<comment type="similarity">
    <text evidence="2 7">Belongs to the Tic20 family.</text>
</comment>
<evidence type="ECO:0000256" key="3">
    <source>
        <dbReference type="ARBA" id="ARBA00022692"/>
    </source>
</evidence>
<dbReference type="Pfam" id="PF16166">
    <property type="entry name" value="TIC20"/>
    <property type="match status" value="1"/>
</dbReference>
<comment type="function">
    <text evidence="7">Involved in protein precursor import into chloroplasts.</text>
</comment>
<dbReference type="Proteomes" id="UP001293593">
    <property type="component" value="Unassembled WGS sequence"/>
</dbReference>
<feature type="transmembrane region" description="Helical" evidence="7">
    <location>
        <begin position="175"/>
        <end position="197"/>
    </location>
</feature>
<keyword evidence="7" id="KW-0934">Plastid</keyword>
<organism evidence="8 9">
    <name type="scientific">Acacia crassicarpa</name>
    <name type="common">northern wattle</name>
    <dbReference type="NCBI Taxonomy" id="499986"/>
    <lineage>
        <taxon>Eukaryota</taxon>
        <taxon>Viridiplantae</taxon>
        <taxon>Streptophyta</taxon>
        <taxon>Embryophyta</taxon>
        <taxon>Tracheophyta</taxon>
        <taxon>Spermatophyta</taxon>
        <taxon>Magnoliopsida</taxon>
        <taxon>eudicotyledons</taxon>
        <taxon>Gunneridae</taxon>
        <taxon>Pentapetalae</taxon>
        <taxon>rosids</taxon>
        <taxon>fabids</taxon>
        <taxon>Fabales</taxon>
        <taxon>Fabaceae</taxon>
        <taxon>Caesalpinioideae</taxon>
        <taxon>mimosoid clade</taxon>
        <taxon>Acacieae</taxon>
        <taxon>Acacia</taxon>
    </lineage>
</organism>
<comment type="caution">
    <text evidence="8">The sequence shown here is derived from an EMBL/GenBank/DDBJ whole genome shotgun (WGS) entry which is preliminary data.</text>
</comment>
<keyword evidence="6 7" id="KW-0472">Membrane</keyword>
<dbReference type="GO" id="GO:0009706">
    <property type="term" value="C:chloroplast inner membrane"/>
    <property type="evidence" value="ECO:0007669"/>
    <property type="project" value="UniProtKB-SubCell"/>
</dbReference>
<feature type="transmembrane region" description="Helical" evidence="7">
    <location>
        <begin position="151"/>
        <end position="168"/>
    </location>
</feature>
<reference evidence="8" key="1">
    <citation type="submission" date="2023-10" db="EMBL/GenBank/DDBJ databases">
        <title>Chromosome-level genome of the transformable northern wattle, Acacia crassicarpa.</title>
        <authorList>
            <person name="Massaro I."/>
            <person name="Sinha N.R."/>
            <person name="Poethig S."/>
            <person name="Leichty A.R."/>
        </authorList>
    </citation>
    <scope>NUCLEOTIDE SEQUENCE</scope>
    <source>
        <strain evidence="8">Acra3RX</strain>
        <tissue evidence="8">Leaf</tissue>
    </source>
</reference>
<comment type="subcellular location">
    <subcellularLocation>
        <location evidence="1">Plastid</location>
        <location evidence="1">Chloroplast inner membrane</location>
        <topology evidence="1">Multi-pass membrane protein</topology>
    </subcellularLocation>
    <subcellularLocation>
        <location evidence="7">Plastid</location>
        <location evidence="7">Chloroplast membrane</location>
        <topology evidence="7">Multi-pass membrane protein</topology>
    </subcellularLocation>
</comment>